<reference evidence="2 3" key="1">
    <citation type="journal article" date="2010" name="J. Bacteriol.">
        <title>Genome sequence of the dioxin-mineralizing bacterium Sphingomonas wittichii RW1.</title>
        <authorList>
            <person name="Miller T.R."/>
            <person name="Delcher A.L."/>
            <person name="Salzberg S.L."/>
            <person name="Saunders E."/>
            <person name="Detter J.C."/>
            <person name="Halden R.U."/>
        </authorList>
    </citation>
    <scope>NUCLEOTIDE SEQUENCE [LARGE SCALE GENOMIC DNA]</scope>
    <source>
        <strain evidence="3">DSM 6014 / CCUG 31198 / JCM 15750 / NBRC 105917 / EY 4224 / RW1</strain>
    </source>
</reference>
<evidence type="ECO:0008006" key="4">
    <source>
        <dbReference type="Google" id="ProtNLM"/>
    </source>
</evidence>
<organism evidence="2 3">
    <name type="scientific">Rhizorhabdus wittichii (strain DSM 6014 / CCUG 31198 / JCM 15750 / NBRC 105917 / EY 4224 / RW1)</name>
    <name type="common">Sphingomonas wittichii</name>
    <dbReference type="NCBI Taxonomy" id="392499"/>
    <lineage>
        <taxon>Bacteria</taxon>
        <taxon>Pseudomonadati</taxon>
        <taxon>Pseudomonadota</taxon>
        <taxon>Alphaproteobacteria</taxon>
        <taxon>Sphingomonadales</taxon>
        <taxon>Sphingomonadaceae</taxon>
        <taxon>Rhizorhabdus</taxon>
    </lineage>
</organism>
<name>A0A9J9HGE3_RHIWR</name>
<dbReference type="EMBL" id="CP000699">
    <property type="protein sequence ID" value="ABQ71204.1"/>
    <property type="molecule type" value="Genomic_DNA"/>
</dbReference>
<sequence>MIDDILLRRRPAAQPAVIPAKAGISLPFDEQSGERSGKKREIPAFAGMTILGTLGIIALAATPALADRYNRGVESVHQPVVQRSDYVLDVPADGLDPAARDRVGQWFDAIGLGYGDRIAIDTSAGGTGSNRDIAEIAGRYGLFVGSAAPMTEGAIAPGHVRIVVSRSTASVPGCPDYSQWSQPNFTAAASSNYGCAINSTLAAMVANPEDLVKGQAARGSNADTATKAIRIWRNTEPTSSSGLKIESTKGGN</sequence>
<dbReference type="Proteomes" id="UP000001989">
    <property type="component" value="Chromosome"/>
</dbReference>
<evidence type="ECO:0000256" key="1">
    <source>
        <dbReference type="SAM" id="Phobius"/>
    </source>
</evidence>
<accession>A0A9J9HGE3</accession>
<keyword evidence="1" id="KW-0472">Membrane</keyword>
<keyword evidence="1" id="KW-1133">Transmembrane helix</keyword>
<feature type="transmembrane region" description="Helical" evidence="1">
    <location>
        <begin position="44"/>
        <end position="66"/>
    </location>
</feature>
<dbReference type="KEGG" id="swi:Swit_4867"/>
<dbReference type="InterPro" id="IPR019027">
    <property type="entry name" value="Pilus_biogenesis_CpaD-related"/>
</dbReference>
<gene>
    <name evidence="2" type="ordered locus">Swit_4867</name>
</gene>
<protein>
    <recommendedName>
        <fullName evidence="4">Pilus assembly protein CpaD</fullName>
    </recommendedName>
</protein>
<evidence type="ECO:0000313" key="3">
    <source>
        <dbReference type="Proteomes" id="UP000001989"/>
    </source>
</evidence>
<keyword evidence="3" id="KW-1185">Reference proteome</keyword>
<keyword evidence="1" id="KW-0812">Transmembrane</keyword>
<dbReference type="Pfam" id="PF09476">
    <property type="entry name" value="Pilus_CpaD"/>
    <property type="match status" value="1"/>
</dbReference>
<dbReference type="AlphaFoldDB" id="A0A9J9HGE3"/>
<evidence type="ECO:0000313" key="2">
    <source>
        <dbReference type="EMBL" id="ABQ71204.1"/>
    </source>
</evidence>
<proteinExistence type="predicted"/>